<evidence type="ECO:0000313" key="3">
    <source>
        <dbReference type="WBParaSite" id="SPAL_0000898500.1"/>
    </source>
</evidence>
<organism evidence="2 3">
    <name type="scientific">Strongyloides papillosus</name>
    <name type="common">Intestinal threadworm</name>
    <dbReference type="NCBI Taxonomy" id="174720"/>
    <lineage>
        <taxon>Eukaryota</taxon>
        <taxon>Metazoa</taxon>
        <taxon>Ecdysozoa</taxon>
        <taxon>Nematoda</taxon>
        <taxon>Chromadorea</taxon>
        <taxon>Rhabditida</taxon>
        <taxon>Tylenchina</taxon>
        <taxon>Panagrolaimomorpha</taxon>
        <taxon>Strongyloidoidea</taxon>
        <taxon>Strongyloididae</taxon>
        <taxon>Strongyloides</taxon>
    </lineage>
</organism>
<proteinExistence type="predicted"/>
<dbReference type="Proteomes" id="UP000046392">
    <property type="component" value="Unplaced"/>
</dbReference>
<dbReference type="AlphaFoldDB" id="A0A0N5BSZ1"/>
<protein>
    <submittedName>
        <fullName evidence="3">Uncharacterized protein</fullName>
    </submittedName>
</protein>
<evidence type="ECO:0000313" key="2">
    <source>
        <dbReference type="Proteomes" id="UP000046392"/>
    </source>
</evidence>
<feature type="region of interest" description="Disordered" evidence="1">
    <location>
        <begin position="133"/>
        <end position="159"/>
    </location>
</feature>
<keyword evidence="2" id="KW-1185">Reference proteome</keyword>
<dbReference type="WBParaSite" id="SPAL_0000898500.1">
    <property type="protein sequence ID" value="SPAL_0000898500.1"/>
    <property type="gene ID" value="SPAL_0000898500"/>
</dbReference>
<sequence>MNHYRKTYVLLLWQQEHLNKLVERHRKSITNGNNNNVTTSPKILVVPVMSKNKKIRKLSPIPIFNTMKMDMQGNIAKSIIPTRTLSIEQPPTNKQDVTSHIESFDYICTPDFYQVPLKTPPFVELISHSVEKDKKKEKKLEDDKNKNLPRYHIAGTETL</sequence>
<feature type="compositionally biased region" description="Basic and acidic residues" evidence="1">
    <location>
        <begin position="133"/>
        <end position="146"/>
    </location>
</feature>
<name>A0A0N5BSZ1_STREA</name>
<accession>A0A0N5BSZ1</accession>
<evidence type="ECO:0000256" key="1">
    <source>
        <dbReference type="SAM" id="MobiDB-lite"/>
    </source>
</evidence>
<reference evidence="3" key="1">
    <citation type="submission" date="2017-02" db="UniProtKB">
        <authorList>
            <consortium name="WormBaseParasite"/>
        </authorList>
    </citation>
    <scope>IDENTIFICATION</scope>
</reference>